<organism evidence="4 5">
    <name type="scientific">Trichoglossum hirsutum</name>
    <dbReference type="NCBI Taxonomy" id="265104"/>
    <lineage>
        <taxon>Eukaryota</taxon>
        <taxon>Fungi</taxon>
        <taxon>Dikarya</taxon>
        <taxon>Ascomycota</taxon>
        <taxon>Pezizomycotina</taxon>
        <taxon>Geoglossomycetes</taxon>
        <taxon>Geoglossales</taxon>
        <taxon>Geoglossaceae</taxon>
        <taxon>Trichoglossum</taxon>
    </lineage>
</organism>
<feature type="non-terminal residue" evidence="4">
    <location>
        <position position="584"/>
    </location>
</feature>
<dbReference type="FunFam" id="3.90.640.10:FF:000023">
    <property type="entry name" value="Hsp70 chaperone (BiP)"/>
    <property type="match status" value="1"/>
</dbReference>
<dbReference type="PANTHER" id="PTHR45639:SF32">
    <property type="entry name" value="HEAT SHOCK PROTEIN PDR13"/>
    <property type="match status" value="1"/>
</dbReference>
<evidence type="ECO:0000256" key="2">
    <source>
        <dbReference type="ARBA" id="ARBA00022840"/>
    </source>
</evidence>
<dbReference type="AlphaFoldDB" id="A0A9P8LGS7"/>
<dbReference type="PANTHER" id="PTHR45639">
    <property type="entry name" value="HSC70CB, ISOFORM G-RELATED"/>
    <property type="match status" value="1"/>
</dbReference>
<feature type="compositionally biased region" description="Acidic residues" evidence="3">
    <location>
        <begin position="541"/>
        <end position="557"/>
    </location>
</feature>
<accession>A0A9P8LGS7</accession>
<dbReference type="PRINTS" id="PR00301">
    <property type="entry name" value="HEATSHOCK70"/>
</dbReference>
<dbReference type="Proteomes" id="UP000750711">
    <property type="component" value="Unassembled WGS sequence"/>
</dbReference>
<sequence length="584" mass="62976">MFHQESLRNPQVCASNLHNIQQLRNLPQDSTQRIYCLRGRMSDQEDAGATSSPPERVVIGLSFGNSNSSIAFTTKEGKAEVIANEDGDRQIPSVLSYVQGEEYHGTQAKSHLVRNGRSTIAYFRDFLGQDFKSIDPTPCHASAHPIEHESTVAFSVHESVEEGTNVPVTVSEITTRHLRRLASSASDFLGKSVNAAVITVPTDFSDKQRDALIKAAKVAGIDILQVIHEPVAALLAYDARAEAKVSDKVVVVADFGGTRSDVAVIASRGGMYTILATAHDYSLGGANLDQILIDHFAKEFMKKYKTDPRENARSLAKLKLEAEATKKALSLGSSGNFSVESLADGVDYSSTINRTRYELLAGKVFSGFARLVEGAIQKAELDVLDVDEVILSGGASHTPKIARILQSIFPEKTSILAPSTSATAINPSELAARGAAIQASLIQEFDKEDIEQSTHPVVTATPHLAHAIGVLVISSDERNGIFKPLMEAETAVPVRRSAQIATPKEGGDVLIRICEGLREIKAHKPEPKPKINGNKSGNASDGDEEDSDASDEEEEEEIRQVVWKAGRVLAEAAIRGVKKGGKVE</sequence>
<dbReference type="Gene3D" id="3.90.640.10">
    <property type="entry name" value="Actin, Chain A, domain 4"/>
    <property type="match status" value="1"/>
</dbReference>
<dbReference type="SUPFAM" id="SSF53067">
    <property type="entry name" value="Actin-like ATPase domain"/>
    <property type="match status" value="2"/>
</dbReference>
<dbReference type="GO" id="GO:0140662">
    <property type="term" value="F:ATP-dependent protein folding chaperone"/>
    <property type="evidence" value="ECO:0007669"/>
    <property type="project" value="InterPro"/>
</dbReference>
<evidence type="ECO:0000256" key="1">
    <source>
        <dbReference type="ARBA" id="ARBA00022741"/>
    </source>
</evidence>
<protein>
    <submittedName>
        <fullName evidence="4">Uncharacterized protein</fullName>
    </submittedName>
</protein>
<evidence type="ECO:0000313" key="4">
    <source>
        <dbReference type="EMBL" id="KAH0565615.1"/>
    </source>
</evidence>
<reference evidence="4" key="1">
    <citation type="submission" date="2021-03" db="EMBL/GenBank/DDBJ databases">
        <title>Comparative genomics and phylogenomic investigation of the class Geoglossomycetes provide insights into ecological specialization and systematics.</title>
        <authorList>
            <person name="Melie T."/>
            <person name="Pirro S."/>
            <person name="Miller A.N."/>
            <person name="Quandt A."/>
        </authorList>
    </citation>
    <scope>NUCLEOTIDE SEQUENCE</scope>
    <source>
        <strain evidence="4">CAQ_001_2017</strain>
    </source>
</reference>
<dbReference type="EMBL" id="JAGHQM010000076">
    <property type="protein sequence ID" value="KAH0565615.1"/>
    <property type="molecule type" value="Genomic_DNA"/>
</dbReference>
<evidence type="ECO:0000313" key="5">
    <source>
        <dbReference type="Proteomes" id="UP000750711"/>
    </source>
</evidence>
<dbReference type="Gene3D" id="3.30.420.40">
    <property type="match status" value="2"/>
</dbReference>
<keyword evidence="2" id="KW-0067">ATP-binding</keyword>
<keyword evidence="1" id="KW-0547">Nucleotide-binding</keyword>
<dbReference type="GO" id="GO:0005524">
    <property type="term" value="F:ATP binding"/>
    <property type="evidence" value="ECO:0007669"/>
    <property type="project" value="UniProtKB-KW"/>
</dbReference>
<gene>
    <name evidence="4" type="ORF">GP486_001003</name>
</gene>
<dbReference type="GO" id="GO:0005829">
    <property type="term" value="C:cytosol"/>
    <property type="evidence" value="ECO:0007669"/>
    <property type="project" value="TreeGrafter"/>
</dbReference>
<dbReference type="GO" id="GO:0005634">
    <property type="term" value="C:nucleus"/>
    <property type="evidence" value="ECO:0007669"/>
    <property type="project" value="TreeGrafter"/>
</dbReference>
<dbReference type="FunFam" id="3.30.30.30:FF:000009">
    <property type="entry name" value="Heat shock protein Hsp70"/>
    <property type="match status" value="1"/>
</dbReference>
<comment type="caution">
    <text evidence="4">The sequence shown here is derived from an EMBL/GenBank/DDBJ whole genome shotgun (WGS) entry which is preliminary data.</text>
</comment>
<feature type="region of interest" description="Disordered" evidence="3">
    <location>
        <begin position="521"/>
        <end position="558"/>
    </location>
</feature>
<evidence type="ECO:0000256" key="3">
    <source>
        <dbReference type="SAM" id="MobiDB-lite"/>
    </source>
</evidence>
<dbReference type="CDD" id="cd10232">
    <property type="entry name" value="ASKHA_NBD_HSP70_ScSsz1p-like"/>
    <property type="match status" value="1"/>
</dbReference>
<name>A0A9P8LGS7_9PEZI</name>
<dbReference type="Gene3D" id="3.30.30.30">
    <property type="match status" value="1"/>
</dbReference>
<dbReference type="Pfam" id="PF00012">
    <property type="entry name" value="HSP70"/>
    <property type="match status" value="1"/>
</dbReference>
<dbReference type="InterPro" id="IPR043129">
    <property type="entry name" value="ATPase_NBD"/>
</dbReference>
<proteinExistence type="predicted"/>
<dbReference type="InterPro" id="IPR013126">
    <property type="entry name" value="Hsp_70_fam"/>
</dbReference>
<keyword evidence="5" id="KW-1185">Reference proteome</keyword>